<dbReference type="EMBL" id="JAEHOE010000127">
    <property type="protein sequence ID" value="KAG2485579.1"/>
    <property type="molecule type" value="Genomic_DNA"/>
</dbReference>
<feature type="region of interest" description="Disordered" evidence="1">
    <location>
        <begin position="452"/>
        <end position="472"/>
    </location>
</feature>
<gene>
    <name evidence="3" type="ORF">HYH03_015740</name>
</gene>
<proteinExistence type="predicted"/>
<dbReference type="Gene3D" id="3.40.50.1820">
    <property type="entry name" value="alpha/beta hydrolase"/>
    <property type="match status" value="1"/>
</dbReference>
<dbReference type="Pfam" id="PF20408">
    <property type="entry name" value="Abhydrolase_11"/>
    <property type="match status" value="1"/>
</dbReference>
<evidence type="ECO:0000259" key="2">
    <source>
        <dbReference type="Pfam" id="PF20408"/>
    </source>
</evidence>
<evidence type="ECO:0000313" key="4">
    <source>
        <dbReference type="Proteomes" id="UP000612055"/>
    </source>
</evidence>
<feature type="compositionally biased region" description="Basic and acidic residues" evidence="1">
    <location>
        <begin position="253"/>
        <end position="265"/>
    </location>
</feature>
<dbReference type="InterPro" id="IPR029058">
    <property type="entry name" value="AB_hydrolase_fold"/>
</dbReference>
<name>A0A835XLB3_9CHLO</name>
<feature type="compositionally biased region" description="Pro residues" evidence="1">
    <location>
        <begin position="270"/>
        <end position="281"/>
    </location>
</feature>
<comment type="caution">
    <text evidence="3">The sequence shown here is derived from an EMBL/GenBank/DDBJ whole genome shotgun (WGS) entry which is preliminary data.</text>
</comment>
<organism evidence="3 4">
    <name type="scientific">Edaphochlamys debaryana</name>
    <dbReference type="NCBI Taxonomy" id="47281"/>
    <lineage>
        <taxon>Eukaryota</taxon>
        <taxon>Viridiplantae</taxon>
        <taxon>Chlorophyta</taxon>
        <taxon>core chlorophytes</taxon>
        <taxon>Chlorophyceae</taxon>
        <taxon>CS clade</taxon>
        <taxon>Chlamydomonadales</taxon>
        <taxon>Chlamydomonadales incertae sedis</taxon>
        <taxon>Edaphochlamys</taxon>
    </lineage>
</organism>
<dbReference type="AlphaFoldDB" id="A0A835XLB3"/>
<dbReference type="PANTHER" id="PTHR13136">
    <property type="entry name" value="TESTIS DEVELOPMENT PROTEIN PRTD"/>
    <property type="match status" value="1"/>
</dbReference>
<dbReference type="Proteomes" id="UP000612055">
    <property type="component" value="Unassembled WGS sequence"/>
</dbReference>
<keyword evidence="4" id="KW-1185">Reference proteome</keyword>
<reference evidence="3" key="1">
    <citation type="journal article" date="2020" name="bioRxiv">
        <title>Comparative genomics of Chlamydomonas.</title>
        <authorList>
            <person name="Craig R.J."/>
            <person name="Hasan A.R."/>
            <person name="Ness R.W."/>
            <person name="Keightley P.D."/>
        </authorList>
    </citation>
    <scope>NUCLEOTIDE SEQUENCE</scope>
    <source>
        <strain evidence="3">CCAP 11/70</strain>
    </source>
</reference>
<dbReference type="OrthoDB" id="547877at2759"/>
<accession>A0A835XLB3</accession>
<protein>
    <recommendedName>
        <fullName evidence="2">KANL3/Tex30 alpha/beta hydrolase-like domain-containing protein</fullName>
    </recommendedName>
</protein>
<dbReference type="SUPFAM" id="SSF53474">
    <property type="entry name" value="alpha/beta-Hydrolases"/>
    <property type="match status" value="1"/>
</dbReference>
<evidence type="ECO:0000256" key="1">
    <source>
        <dbReference type="SAM" id="MobiDB-lite"/>
    </source>
</evidence>
<dbReference type="PANTHER" id="PTHR13136:SF11">
    <property type="entry name" value="TESTIS-EXPRESSED PROTEIN 30"/>
    <property type="match status" value="1"/>
</dbReference>
<sequence length="523" mass="52007">MVEIEMPANGGYLEGCMTIPGNYNTETGVKELGVILAHGREPSDWRGRLLSELAVGLARAGHLVMRAIYHPAAPEETREAALEKAADVAATSPYARGVTRWAVMGIGCGARLAATVGQRLRSGVAGYVFLSYPLKEDQSADPTAPLLALPAPTLFVSGACDPLASEHALVELAPRLAAADVRSVVVQEVDGHFRAMPSGKGPTAGVAHTVTSTVLDFLAAVQSYRLDACKLPRLWRTAGAAATAQAQAQADAAKAERPPLKRPECFRPIPTGPPPAPPPQAPAAYAGQVVAPPHHLQARAGAAGGAPVLNTQALLQQAAAAAAAAQRPGAARPAGAAGNLAAFLDPAMAAQLATLLLRQQANVAAAAQAQAHPGAGAHGHAPAAPSSGHPLAAVAAAAVAAQQQQHLLQQAAAAAAAAAGGGGGDGGGKAGVAGAGVAEALQSALAQRVAVPGMPGVPMKPPAAGPAGAQPQAQAQAQALQQLLLQQQLQAQLQAQHAAAAAAQRQASGGAGGDTHMADAGAA</sequence>
<dbReference type="InterPro" id="IPR026555">
    <property type="entry name" value="NSL3/Tex30"/>
</dbReference>
<feature type="domain" description="KANL3/Tex30 alpha/beta hydrolase-like" evidence="2">
    <location>
        <begin position="86"/>
        <end position="194"/>
    </location>
</feature>
<feature type="region of interest" description="Disordered" evidence="1">
    <location>
        <begin position="248"/>
        <end position="284"/>
    </location>
</feature>
<dbReference type="InterPro" id="IPR046879">
    <property type="entry name" value="KANL3/Tex30_Abhydrolase"/>
</dbReference>
<evidence type="ECO:0000313" key="3">
    <source>
        <dbReference type="EMBL" id="KAG2485579.1"/>
    </source>
</evidence>